<keyword evidence="2" id="KW-1185">Reference proteome</keyword>
<proteinExistence type="predicted"/>
<gene>
    <name evidence="1" type="ORF">GCM10022224_066820</name>
</gene>
<dbReference type="EMBL" id="BAAAZP010000124">
    <property type="protein sequence ID" value="GAA3691851.1"/>
    <property type="molecule type" value="Genomic_DNA"/>
</dbReference>
<dbReference type="Pfam" id="PF02575">
    <property type="entry name" value="YbaB_DNA_bd"/>
    <property type="match status" value="1"/>
</dbReference>
<evidence type="ECO:0000313" key="2">
    <source>
        <dbReference type="Proteomes" id="UP001500902"/>
    </source>
</evidence>
<dbReference type="InterPro" id="IPR036894">
    <property type="entry name" value="YbaB-like_sf"/>
</dbReference>
<dbReference type="InterPro" id="IPR004401">
    <property type="entry name" value="YbaB/EbfC"/>
</dbReference>
<dbReference type="Gene3D" id="3.30.1310.10">
    <property type="entry name" value="Nucleoid-associated protein YbaB-like domain"/>
    <property type="match status" value="1"/>
</dbReference>
<dbReference type="SUPFAM" id="SSF82607">
    <property type="entry name" value="YbaB-like"/>
    <property type="match status" value="1"/>
</dbReference>
<protein>
    <recommendedName>
        <fullName evidence="3">YbaB/EbfC DNA-binding family protein</fullName>
    </recommendedName>
</protein>
<evidence type="ECO:0008006" key="3">
    <source>
        <dbReference type="Google" id="ProtNLM"/>
    </source>
</evidence>
<evidence type="ECO:0000313" key="1">
    <source>
        <dbReference type="EMBL" id="GAA3691851.1"/>
    </source>
</evidence>
<organism evidence="1 2">
    <name type="scientific">Nonomuraea antimicrobica</name>
    <dbReference type="NCBI Taxonomy" id="561173"/>
    <lineage>
        <taxon>Bacteria</taxon>
        <taxon>Bacillati</taxon>
        <taxon>Actinomycetota</taxon>
        <taxon>Actinomycetes</taxon>
        <taxon>Streptosporangiales</taxon>
        <taxon>Streptosporangiaceae</taxon>
        <taxon>Nonomuraea</taxon>
    </lineage>
</organism>
<reference evidence="2" key="1">
    <citation type="journal article" date="2019" name="Int. J. Syst. Evol. Microbiol.">
        <title>The Global Catalogue of Microorganisms (GCM) 10K type strain sequencing project: providing services to taxonomists for standard genome sequencing and annotation.</title>
        <authorList>
            <consortium name="The Broad Institute Genomics Platform"/>
            <consortium name="The Broad Institute Genome Sequencing Center for Infectious Disease"/>
            <person name="Wu L."/>
            <person name="Ma J."/>
        </authorList>
    </citation>
    <scope>NUCLEOTIDE SEQUENCE [LARGE SCALE GENOMIC DNA]</scope>
    <source>
        <strain evidence="2">JCM 16904</strain>
    </source>
</reference>
<sequence>MVPASDDFGSTEVENMFREAQQHFVQAQELQQRISAAVGRAQARNRLVAVDFNGEGIVKLELDPRVMRMPSADLADLIVATSRDAARDFQRQVNGLMGAMFGENDDLAALISDPAAAMAELKNAERAYDHAFQEVLGELARIRELDD</sequence>
<name>A0ABP7CNT9_9ACTN</name>
<accession>A0ABP7CNT9</accession>
<dbReference type="Proteomes" id="UP001500902">
    <property type="component" value="Unassembled WGS sequence"/>
</dbReference>
<comment type="caution">
    <text evidence="1">The sequence shown here is derived from an EMBL/GenBank/DDBJ whole genome shotgun (WGS) entry which is preliminary data.</text>
</comment>